<comment type="subcellular location">
    <subcellularLocation>
        <location evidence="1">Membrane</location>
        <topology evidence="1">Lipid-anchor</topology>
    </subcellularLocation>
</comment>
<gene>
    <name evidence="7" type="primary">metQ</name>
    <name evidence="7" type="ORF">DTL3_0865</name>
</gene>
<dbReference type="Proteomes" id="UP000032809">
    <property type="component" value="Chromosome I"/>
</dbReference>
<evidence type="ECO:0000256" key="6">
    <source>
        <dbReference type="PIRNR" id="PIRNR002854"/>
    </source>
</evidence>
<accession>A0A0C7NQM7</accession>
<dbReference type="AlphaFoldDB" id="A0A0C7NQM7"/>
<proteinExistence type="inferred from homology"/>
<keyword evidence="5 6" id="KW-0449">Lipoprotein</keyword>
<dbReference type="HOGENOM" id="CLU_067080_0_0_0"/>
<evidence type="ECO:0000313" key="8">
    <source>
        <dbReference type="Proteomes" id="UP000032809"/>
    </source>
</evidence>
<keyword evidence="8" id="KW-1185">Reference proteome</keyword>
<dbReference type="PATRIC" id="fig|1006576.9.peg.852"/>
<name>A0A0C7NQM7_DEFTU</name>
<comment type="similarity">
    <text evidence="6">Belongs to the nlpA lipoprotein family.</text>
</comment>
<reference evidence="8" key="1">
    <citation type="submission" date="2014-11" db="EMBL/GenBank/DDBJ databases">
        <authorList>
            <person name="Wibberg D."/>
        </authorList>
    </citation>
    <scope>NUCLEOTIDE SEQUENCE [LARGE SCALE GENOMIC DNA]</scope>
    <source>
        <strain evidence="8">L3</strain>
    </source>
</reference>
<evidence type="ECO:0000313" key="7">
    <source>
        <dbReference type="EMBL" id="CEP78172.1"/>
    </source>
</evidence>
<dbReference type="EMBL" id="LN824141">
    <property type="protein sequence ID" value="CEP78172.1"/>
    <property type="molecule type" value="Genomic_DNA"/>
</dbReference>
<evidence type="ECO:0000256" key="2">
    <source>
        <dbReference type="ARBA" id="ARBA00022729"/>
    </source>
</evidence>
<keyword evidence="3" id="KW-0472">Membrane</keyword>
<dbReference type="OrthoDB" id="9812878at2"/>
<dbReference type="InterPro" id="IPR004872">
    <property type="entry name" value="Lipoprotein_NlpA"/>
</dbReference>
<dbReference type="STRING" id="1006576.DTL3_0865"/>
<evidence type="ECO:0000256" key="1">
    <source>
        <dbReference type="ARBA" id="ARBA00004635"/>
    </source>
</evidence>
<keyword evidence="2" id="KW-0732">Signal</keyword>
<dbReference type="SUPFAM" id="SSF53850">
    <property type="entry name" value="Periplasmic binding protein-like II"/>
    <property type="match status" value="1"/>
</dbReference>
<dbReference type="KEGG" id="dtn:DTL3_0865"/>
<dbReference type="PANTHER" id="PTHR30429:SF0">
    <property type="entry name" value="METHIONINE-BINDING LIPOPROTEIN METQ"/>
    <property type="match status" value="1"/>
</dbReference>
<evidence type="ECO:0000256" key="5">
    <source>
        <dbReference type="ARBA" id="ARBA00023288"/>
    </source>
</evidence>
<dbReference type="Pfam" id="PF03180">
    <property type="entry name" value="Lipoprotein_9"/>
    <property type="match status" value="1"/>
</dbReference>
<dbReference type="GO" id="GO:0016020">
    <property type="term" value="C:membrane"/>
    <property type="evidence" value="ECO:0007669"/>
    <property type="project" value="UniProtKB-SubCell"/>
</dbReference>
<protein>
    <recommendedName>
        <fullName evidence="6">Lipoprotein</fullName>
    </recommendedName>
</protein>
<dbReference type="PIRSF" id="PIRSF002854">
    <property type="entry name" value="MetQ"/>
    <property type="match status" value="1"/>
</dbReference>
<dbReference type="RefSeq" id="WP_045087677.1">
    <property type="nucleotide sequence ID" value="NZ_LN824141.1"/>
</dbReference>
<evidence type="ECO:0000256" key="3">
    <source>
        <dbReference type="ARBA" id="ARBA00023136"/>
    </source>
</evidence>
<dbReference type="Gene3D" id="3.40.190.10">
    <property type="entry name" value="Periplasmic binding protein-like II"/>
    <property type="match status" value="2"/>
</dbReference>
<evidence type="ECO:0000256" key="4">
    <source>
        <dbReference type="ARBA" id="ARBA00023139"/>
    </source>
</evidence>
<dbReference type="PANTHER" id="PTHR30429">
    <property type="entry name" value="D-METHIONINE-BINDING LIPOPROTEIN METQ"/>
    <property type="match status" value="1"/>
</dbReference>
<organism evidence="7 8">
    <name type="scientific">Defluviitoga tunisiensis</name>
    <dbReference type="NCBI Taxonomy" id="1006576"/>
    <lineage>
        <taxon>Bacteria</taxon>
        <taxon>Thermotogati</taxon>
        <taxon>Thermotogota</taxon>
        <taxon>Thermotogae</taxon>
        <taxon>Petrotogales</taxon>
        <taxon>Petrotogaceae</taxon>
        <taxon>Defluviitoga</taxon>
    </lineage>
</organism>
<keyword evidence="4" id="KW-0564">Palmitate</keyword>
<sequence length="273" mass="30718">MKKSKTLGKVFVSLILLVVLFSVVGFSAAKSKSFKVGASPVPHAEILEFVKDDFEQKTGVKLDIIIFTDYVQPNLALADGSIDANYFQHEPYLLTFVKERKIEGLVCAAKIHVEPMGFYLKKDLKDLKKGDIIIIPNDVTNEGRALLLLEQHDLIKLREREDPLVATVKDIVENPYNLTFKELEAPYLPRTYKTDKNVVGAVINTNYAMEADLNPLKDAVFFEGAESPYANIIAVREERLNDELVKALIEVLTTDKVRNFILEKYNGAVVPVF</sequence>
<dbReference type="CDD" id="cd13597">
    <property type="entry name" value="PBP2_lipoprotein_Tp32"/>
    <property type="match status" value="1"/>
</dbReference>